<name>F8J389_IPOBA</name>
<geneLocation type="mitochondrion" evidence="1"/>
<reference evidence="1" key="1">
    <citation type="submission" date="2009-06" db="EMBL/GenBank/DDBJ databases">
        <title>Detection, diversity, analysis and cloning of Brazilian sweet potato geminiviruses using rolling circle amplification.</title>
        <authorList>
            <person name="Paprotka T."/>
            <person name="Boiteux L.S."/>
            <person name="Fonseca M.E.N."/>
            <person name="Resende R.O."/>
            <person name="Jeske H."/>
            <person name="Faria J.C."/>
            <person name="Ribeiro S.G."/>
        </authorList>
    </citation>
    <scope>NUCLEOTIDE SEQUENCE</scope>
</reference>
<accession>F8J389</accession>
<organism evidence="1">
    <name type="scientific">Ipomoea batatas</name>
    <name type="common">Sweet potato</name>
    <name type="synonym">Convolvulus batatas</name>
    <dbReference type="NCBI Taxonomy" id="4120"/>
    <lineage>
        <taxon>Eukaryota</taxon>
        <taxon>Viridiplantae</taxon>
        <taxon>Streptophyta</taxon>
        <taxon>Embryophyta</taxon>
        <taxon>Tracheophyta</taxon>
        <taxon>Spermatophyta</taxon>
        <taxon>Magnoliopsida</taxon>
        <taxon>eudicotyledons</taxon>
        <taxon>Gunneridae</taxon>
        <taxon>Pentapetalae</taxon>
        <taxon>asterids</taxon>
        <taxon>lamiids</taxon>
        <taxon>Solanales</taxon>
        <taxon>Convolvulaceae</taxon>
        <taxon>Ipomoeeae</taxon>
        <taxon>Ipomoea</taxon>
    </lineage>
</organism>
<proteinExistence type="predicted"/>
<dbReference type="AlphaFoldDB" id="F8J389"/>
<keyword evidence="1" id="KW-0496">Mitochondrion</keyword>
<protein>
    <submittedName>
        <fullName evidence="1">Uncharacterized protein</fullName>
    </submittedName>
</protein>
<sequence>MPSCLTPTYTESSALLNASVFTSPTVHSFSVRFIGHLCNYVFNYYF</sequence>
<dbReference type="EMBL" id="FN421476">
    <property type="protein sequence ID" value="CAZ65733.1"/>
    <property type="molecule type" value="Genomic_DNA"/>
</dbReference>
<evidence type="ECO:0000313" key="1">
    <source>
        <dbReference type="EMBL" id="CAZ65733.1"/>
    </source>
</evidence>